<feature type="compositionally biased region" description="Low complexity" evidence="1">
    <location>
        <begin position="64"/>
        <end position="74"/>
    </location>
</feature>
<dbReference type="OrthoDB" id="546285at2759"/>
<keyword evidence="4" id="KW-1185">Reference proteome</keyword>
<evidence type="ECO:0000313" key="4">
    <source>
        <dbReference type="Proteomes" id="UP000613740"/>
    </source>
</evidence>
<gene>
    <name evidence="3" type="ORF">HYH02_009167</name>
</gene>
<sequence length="755" mass="75208">MACCRRLVLLVDALHSSAAAALRHTLLRLANHLALSGGGDPVEDAAAHRLQQQQPHGSEHGYSAHQQQHATHHQQQVEVGLALLERTAAGVQLQVVYKLSRLQLRDFALAVTRLRGAAPPPGAAAAPPGAGAVSGVAAGAASATWPDAAGAAAAAAAPDTRRLVVALRSLVAHVARSTAATAAAAEVATAAVGHGAGGSSRIVVVTHSLAPLPPGGLLARTLEEAARAHIHVSFLALNTEASLQLLQRYLRPVPLQPPLQQPAGGGGAEGAAEPAAGGAPAGAGGAGGGAGEGETEAEAVRQAVEAHGNADYEAVLAEPLALERVYMRWLQQLLQPAAYPELLLVLPATAAAADGGSGPGAQAHAGGRGRGGGGGGGGSAEAVAALSGGGGAGQEGADADGVVGGGGGVAVRCVLGSQVAYLAPRVSPCPLCTCHGLPTLPAPTRVPDAPSYCQVAAAEEGLPLLPPHAAPLDPLTVRLGPPGAAGQELRLAGRCPELWEQASTDAPFPVTAAEAAVAAAEAAAGIVPRGGGLLSGSEMEEAQEEERRDPHVMRVMPHPHAQLPRLVVARVVGGGEVDASLVLGWPQVLLPVPDDEVAEEGVDHGGQQDQHFHGQNEDASAAAAAAAMDLGDDDGHPPPPPLRAAAGQRRRLSAREQLAALSQVLMVQPLGGGSEDGAGRASASTPDGGPPAGPPGAVPGAAPGAASCALLAWAYAALCEGPPGRVLPTPTSLRQWYLLTPGPGGCFLLRQVACR</sequence>
<keyword evidence="2" id="KW-0732">Signal</keyword>
<feature type="compositionally biased region" description="Low complexity" evidence="1">
    <location>
        <begin position="354"/>
        <end position="365"/>
    </location>
</feature>
<feature type="region of interest" description="Disordered" evidence="1">
    <location>
        <begin position="257"/>
        <end position="297"/>
    </location>
</feature>
<feature type="compositionally biased region" description="Gly residues" evidence="1">
    <location>
        <begin position="279"/>
        <end position="292"/>
    </location>
</feature>
<evidence type="ECO:0000256" key="1">
    <source>
        <dbReference type="SAM" id="MobiDB-lite"/>
    </source>
</evidence>
<evidence type="ECO:0000256" key="2">
    <source>
        <dbReference type="SAM" id="SignalP"/>
    </source>
</evidence>
<feature type="compositionally biased region" description="Pro residues" evidence="1">
    <location>
        <begin position="688"/>
        <end position="697"/>
    </location>
</feature>
<feature type="chain" id="PRO_5032870929" evidence="2">
    <location>
        <begin position="20"/>
        <end position="755"/>
    </location>
</feature>
<feature type="compositionally biased region" description="Gly residues" evidence="1">
    <location>
        <begin position="366"/>
        <end position="379"/>
    </location>
</feature>
<organism evidence="3 4">
    <name type="scientific">Chlamydomonas schloesseri</name>
    <dbReference type="NCBI Taxonomy" id="2026947"/>
    <lineage>
        <taxon>Eukaryota</taxon>
        <taxon>Viridiplantae</taxon>
        <taxon>Chlorophyta</taxon>
        <taxon>core chlorophytes</taxon>
        <taxon>Chlorophyceae</taxon>
        <taxon>CS clade</taxon>
        <taxon>Chlamydomonadales</taxon>
        <taxon>Chlamydomonadaceae</taxon>
        <taxon>Chlamydomonas</taxon>
    </lineage>
</organism>
<feature type="region of interest" description="Disordered" evidence="1">
    <location>
        <begin position="49"/>
        <end position="74"/>
    </location>
</feature>
<dbReference type="AlphaFoldDB" id="A0A836B0J8"/>
<feature type="compositionally biased region" description="Low complexity" evidence="1">
    <location>
        <begin position="618"/>
        <end position="629"/>
    </location>
</feature>
<reference evidence="3" key="1">
    <citation type="journal article" date="2020" name="bioRxiv">
        <title>Comparative genomics of Chlamydomonas.</title>
        <authorList>
            <person name="Craig R.J."/>
            <person name="Hasan A.R."/>
            <person name="Ness R.W."/>
            <person name="Keightley P.D."/>
        </authorList>
    </citation>
    <scope>NUCLEOTIDE SEQUENCE</scope>
    <source>
        <strain evidence="3">CCAP 11/173</strain>
    </source>
</reference>
<feature type="region of interest" description="Disordered" evidence="1">
    <location>
        <begin position="669"/>
        <end position="698"/>
    </location>
</feature>
<feature type="region of interest" description="Disordered" evidence="1">
    <location>
        <begin position="598"/>
        <end position="651"/>
    </location>
</feature>
<protein>
    <submittedName>
        <fullName evidence="3">Uncharacterized protein</fullName>
    </submittedName>
</protein>
<feature type="signal peptide" evidence="2">
    <location>
        <begin position="1"/>
        <end position="19"/>
    </location>
</feature>
<name>A0A836B0J8_9CHLO</name>
<evidence type="ECO:0000313" key="3">
    <source>
        <dbReference type="EMBL" id="KAG2444230.1"/>
    </source>
</evidence>
<accession>A0A836B0J8</accession>
<feature type="region of interest" description="Disordered" evidence="1">
    <location>
        <begin position="354"/>
        <end position="380"/>
    </location>
</feature>
<dbReference type="EMBL" id="JAEHOD010000029">
    <property type="protein sequence ID" value="KAG2444230.1"/>
    <property type="molecule type" value="Genomic_DNA"/>
</dbReference>
<comment type="caution">
    <text evidence="3">The sequence shown here is derived from an EMBL/GenBank/DDBJ whole genome shotgun (WGS) entry which is preliminary data.</text>
</comment>
<dbReference type="Proteomes" id="UP000613740">
    <property type="component" value="Unassembled WGS sequence"/>
</dbReference>
<proteinExistence type="predicted"/>